<dbReference type="RefSeq" id="WP_247814372.1">
    <property type="nucleotide sequence ID" value="NZ_CP095855.1"/>
</dbReference>
<proteinExistence type="predicted"/>
<protein>
    <recommendedName>
        <fullName evidence="4">CcmD family protein</fullName>
    </recommendedName>
</protein>
<feature type="transmembrane region" description="Helical" evidence="1">
    <location>
        <begin position="6"/>
        <end position="30"/>
    </location>
</feature>
<evidence type="ECO:0008006" key="4">
    <source>
        <dbReference type="Google" id="ProtNLM"/>
    </source>
</evidence>
<keyword evidence="1" id="KW-0472">Membrane</keyword>
<organism evidence="2 3">
    <name type="scientific">Chitinophaga filiformis</name>
    <name type="common">Myxococcus filiformis</name>
    <name type="synonym">Flexibacter filiformis</name>
    <dbReference type="NCBI Taxonomy" id="104663"/>
    <lineage>
        <taxon>Bacteria</taxon>
        <taxon>Pseudomonadati</taxon>
        <taxon>Bacteroidota</taxon>
        <taxon>Chitinophagia</taxon>
        <taxon>Chitinophagales</taxon>
        <taxon>Chitinophagaceae</taxon>
        <taxon>Chitinophaga</taxon>
    </lineage>
</organism>
<dbReference type="Proteomes" id="UP000830198">
    <property type="component" value="Chromosome"/>
</dbReference>
<reference evidence="2 3" key="1">
    <citation type="submission" date="2022-04" db="EMBL/GenBank/DDBJ databases">
        <title>The arsenic-methylating capacity of Chitinophaga filiformis YT5 during chitin decomposition.</title>
        <authorList>
            <person name="Chen G."/>
            <person name="Liang Y."/>
        </authorList>
    </citation>
    <scope>NUCLEOTIDE SEQUENCE [LARGE SCALE GENOMIC DNA]</scope>
    <source>
        <strain evidence="2 3">YT5</strain>
    </source>
</reference>
<evidence type="ECO:0000313" key="2">
    <source>
        <dbReference type="EMBL" id="UPK72266.1"/>
    </source>
</evidence>
<accession>A0ABY4IBT7</accession>
<gene>
    <name evidence="2" type="ORF">MYF79_13310</name>
</gene>
<keyword evidence="3" id="KW-1185">Reference proteome</keyword>
<sequence length="58" mass="6867">MNYYYGSVIVVIGILILLIALYVALVRWVLRINDIVFYLDKINEKLHRLEQRDLGSEE</sequence>
<keyword evidence="1" id="KW-1133">Transmembrane helix</keyword>
<name>A0ABY4IBT7_CHIFI</name>
<keyword evidence="1" id="KW-0812">Transmembrane</keyword>
<dbReference type="EMBL" id="CP095855">
    <property type="protein sequence ID" value="UPK72266.1"/>
    <property type="molecule type" value="Genomic_DNA"/>
</dbReference>
<evidence type="ECO:0000313" key="3">
    <source>
        <dbReference type="Proteomes" id="UP000830198"/>
    </source>
</evidence>
<evidence type="ECO:0000256" key="1">
    <source>
        <dbReference type="SAM" id="Phobius"/>
    </source>
</evidence>